<dbReference type="Pfam" id="PF08325">
    <property type="entry name" value="WLM"/>
    <property type="match status" value="1"/>
</dbReference>
<dbReference type="Gene3D" id="2.30.30.380">
    <property type="entry name" value="Zn-finger domain of Sec23/24"/>
    <property type="match status" value="1"/>
</dbReference>
<keyword evidence="1" id="KW-0479">Metal-binding</keyword>
<dbReference type="GO" id="GO:0008237">
    <property type="term" value="F:metallopeptidase activity"/>
    <property type="evidence" value="ECO:0007669"/>
    <property type="project" value="TreeGrafter"/>
</dbReference>
<dbReference type="AlphaFoldDB" id="A0A086TAU6"/>
<dbReference type="PROSITE" id="PS51397">
    <property type="entry name" value="WLM"/>
    <property type="match status" value="1"/>
</dbReference>
<dbReference type="GO" id="GO:0008270">
    <property type="term" value="F:zinc ion binding"/>
    <property type="evidence" value="ECO:0007669"/>
    <property type="project" value="UniProtKB-KW"/>
</dbReference>
<keyword evidence="2 4" id="KW-0863">Zinc-finger</keyword>
<name>A0A086TAU6_HAPC1</name>
<protein>
    <submittedName>
        <fullName evidence="8">DNA damage response protein-like protein</fullName>
    </submittedName>
</protein>
<proteinExistence type="predicted"/>
<feature type="region of interest" description="Disordered" evidence="5">
    <location>
        <begin position="154"/>
        <end position="178"/>
    </location>
</feature>
<evidence type="ECO:0000256" key="5">
    <source>
        <dbReference type="SAM" id="MobiDB-lite"/>
    </source>
</evidence>
<dbReference type="InterPro" id="IPR053000">
    <property type="entry name" value="WSS1-like_metalloprotease"/>
</dbReference>
<accession>A0A086TAU6</accession>
<dbReference type="PROSITE" id="PS50199">
    <property type="entry name" value="ZF_RANBP2_2"/>
    <property type="match status" value="1"/>
</dbReference>
<dbReference type="InterPro" id="IPR001876">
    <property type="entry name" value="Znf_RanBP2"/>
</dbReference>
<sequence>MPERDPLVLSYVHLANFPRGNEALHTLRKVASMVKPIMRARGWKVRELAEFYPQQANLLGLNYDHGRKICIRLRYPGDRNQFIPLNEVIDTMLHELCHNVIGPHNAAFHALWNQLRDEHTGLVMKGYTGEGFLSEGRRLGGARIPPLEARRLARESAEKRQRMPTGTGPGRRLGGATARPGEDIRRVIAEAAQRRNETLKGCATEKLSDGQIRDLADTASRNGFRTQAEEDEANEAAIAQALWELVQEDEKSKYGSGYIHPSPVNPAGNGGGSVMAGRPDGIGESSHDFGPPEPGFDGWVCGTCTLHNPPTFLCCDACGAEKPPTGSRSKSTDEPTRQRPRSPTGTGKPPETIDLTGSPPRKRDGKRRRVEDAWYRPAPAVSTAPQTWLCGFCGKEMERQWWTCSLCGVMKDSS</sequence>
<evidence type="ECO:0000313" key="9">
    <source>
        <dbReference type="Proteomes" id="UP000029964"/>
    </source>
</evidence>
<feature type="region of interest" description="Disordered" evidence="5">
    <location>
        <begin position="323"/>
        <end position="372"/>
    </location>
</feature>
<keyword evidence="9" id="KW-1185">Reference proteome</keyword>
<feature type="domain" description="RanBP2-type" evidence="6">
    <location>
        <begin position="293"/>
        <end position="324"/>
    </location>
</feature>
<dbReference type="PANTHER" id="PTHR46622">
    <property type="entry name" value="DNA-DEPENDENT METALLOPROTEASE WSS1"/>
    <property type="match status" value="1"/>
</dbReference>
<dbReference type="PANTHER" id="PTHR46622:SF1">
    <property type="entry name" value="DNA-DEPENDENT METALLOPROTEASE WSS1"/>
    <property type="match status" value="1"/>
</dbReference>
<dbReference type="InterPro" id="IPR036443">
    <property type="entry name" value="Znf_RanBP2_sf"/>
</dbReference>
<dbReference type="InterPro" id="IPR013536">
    <property type="entry name" value="WLM_dom"/>
</dbReference>
<dbReference type="SUPFAM" id="SSF90209">
    <property type="entry name" value="Ran binding protein zinc finger-like"/>
    <property type="match status" value="1"/>
</dbReference>
<dbReference type="PROSITE" id="PS01358">
    <property type="entry name" value="ZF_RANBP2_1"/>
    <property type="match status" value="1"/>
</dbReference>
<organism evidence="8 9">
    <name type="scientific">Hapsidospora chrysogenum (strain ATCC 11550 / CBS 779.69 / DSM 880 / IAM 14645 / JCM 23072 / IMI 49137)</name>
    <name type="common">Acremonium chrysogenum</name>
    <dbReference type="NCBI Taxonomy" id="857340"/>
    <lineage>
        <taxon>Eukaryota</taxon>
        <taxon>Fungi</taxon>
        <taxon>Dikarya</taxon>
        <taxon>Ascomycota</taxon>
        <taxon>Pezizomycotina</taxon>
        <taxon>Sordariomycetes</taxon>
        <taxon>Hypocreomycetidae</taxon>
        <taxon>Hypocreales</taxon>
        <taxon>Bionectriaceae</taxon>
        <taxon>Hapsidospora</taxon>
    </lineage>
</organism>
<gene>
    <name evidence="8" type="ORF">ACRE_026850</name>
</gene>
<feature type="region of interest" description="Disordered" evidence="5">
    <location>
        <begin position="265"/>
        <end position="290"/>
    </location>
</feature>
<evidence type="ECO:0000256" key="3">
    <source>
        <dbReference type="ARBA" id="ARBA00022833"/>
    </source>
</evidence>
<evidence type="ECO:0000256" key="4">
    <source>
        <dbReference type="PROSITE-ProRule" id="PRU00322"/>
    </source>
</evidence>
<evidence type="ECO:0000256" key="2">
    <source>
        <dbReference type="ARBA" id="ARBA00022771"/>
    </source>
</evidence>
<dbReference type="HOGENOM" id="CLU_023057_1_0_1"/>
<reference evidence="9" key="1">
    <citation type="journal article" date="2014" name="Genome Announc.">
        <title>Genome sequence and annotation of Acremonium chrysogenum, producer of the beta-lactam antibiotic cephalosporin C.</title>
        <authorList>
            <person name="Terfehr D."/>
            <person name="Dahlmann T.A."/>
            <person name="Specht T."/>
            <person name="Zadra I."/>
            <person name="Kuernsteiner H."/>
            <person name="Kueck U."/>
        </authorList>
    </citation>
    <scope>NUCLEOTIDE SEQUENCE [LARGE SCALE GENOMIC DNA]</scope>
    <source>
        <strain evidence="9">ATCC 11550 / CBS 779.69 / DSM 880 / IAM 14645 / JCM 23072 / IMI 49137</strain>
    </source>
</reference>
<evidence type="ECO:0000256" key="1">
    <source>
        <dbReference type="ARBA" id="ARBA00022723"/>
    </source>
</evidence>
<evidence type="ECO:0000313" key="8">
    <source>
        <dbReference type="EMBL" id="KFH46478.1"/>
    </source>
</evidence>
<keyword evidence="3" id="KW-0862">Zinc</keyword>
<dbReference type="GO" id="GO:0005634">
    <property type="term" value="C:nucleus"/>
    <property type="evidence" value="ECO:0007669"/>
    <property type="project" value="TreeGrafter"/>
</dbReference>
<comment type="caution">
    <text evidence="8">The sequence shown here is derived from an EMBL/GenBank/DDBJ whole genome shotgun (WGS) entry which is preliminary data.</text>
</comment>
<evidence type="ECO:0000259" key="7">
    <source>
        <dbReference type="PROSITE" id="PS51397"/>
    </source>
</evidence>
<feature type="domain" description="WLM" evidence="7">
    <location>
        <begin position="1"/>
        <end position="197"/>
    </location>
</feature>
<evidence type="ECO:0000259" key="6">
    <source>
        <dbReference type="PROSITE" id="PS50199"/>
    </source>
</evidence>
<dbReference type="OrthoDB" id="261960at2759"/>
<dbReference type="EMBL" id="JPKY01000019">
    <property type="protein sequence ID" value="KFH46478.1"/>
    <property type="molecule type" value="Genomic_DNA"/>
</dbReference>
<dbReference type="GO" id="GO:0006281">
    <property type="term" value="P:DNA repair"/>
    <property type="evidence" value="ECO:0007669"/>
    <property type="project" value="TreeGrafter"/>
</dbReference>
<dbReference type="Proteomes" id="UP000029964">
    <property type="component" value="Unassembled WGS sequence"/>
</dbReference>
<dbReference type="STRING" id="857340.A0A086TAU6"/>